<accession>A0AAQ3LBP6</accession>
<keyword evidence="1" id="KW-0812">Transmembrane</keyword>
<dbReference type="KEGG" id="puo:RZN69_20095"/>
<proteinExistence type="predicted"/>
<gene>
    <name evidence="3" type="ORF">RZN69_20095</name>
</gene>
<evidence type="ECO:0000313" key="4">
    <source>
        <dbReference type="Proteomes" id="UP001304300"/>
    </source>
</evidence>
<keyword evidence="4" id="KW-1185">Reference proteome</keyword>
<dbReference type="AlphaFoldDB" id="A0AAQ3LBP6"/>
<organism evidence="3 4">
    <name type="scientific">Rubellicoccus peritrichatus</name>
    <dbReference type="NCBI Taxonomy" id="3080537"/>
    <lineage>
        <taxon>Bacteria</taxon>
        <taxon>Pseudomonadati</taxon>
        <taxon>Verrucomicrobiota</taxon>
        <taxon>Opitutia</taxon>
        <taxon>Puniceicoccales</taxon>
        <taxon>Cerasicoccaceae</taxon>
        <taxon>Rubellicoccus</taxon>
    </lineage>
</organism>
<sequence length="385" mass="38670">MTTLSNVRKLALFSAATTITSLIPLSAATWTNNVTGTYDWTDAANWDTDPAPGVTGSAAGEVANISPSAVAQNLDITVNLGSNLPVSTGNLRFDAGQGATASTVVNVNSGGVLNANNAGNTLLSINEGGSNNSGAVARLNVNTGGSVEAGQIRLARDDGTSTLSINGGSFNMTGGGQFEMRSDRGADAIAVFQMNAGTFTSGGNRSILMRTYDSQILLSGTADFDGQNLTALKDVGIAGSSALIELTGSNIAKADFKAIDAFGVDGVSSTFTLGFVADAAGVSAINSIGELDLVGNATQDDAVLNLDLTAYTGGAGTITLASYGTLVGTFGSINVIGGAGTIDYGSGTGDSITFTVIPEPTTYAALFGMVGLALGAIRRRKSGKQ</sequence>
<evidence type="ECO:0000256" key="2">
    <source>
        <dbReference type="SAM" id="SignalP"/>
    </source>
</evidence>
<protein>
    <submittedName>
        <fullName evidence="3">PEP-CTERM sorting domain-containing protein</fullName>
    </submittedName>
</protein>
<keyword evidence="1" id="KW-1133">Transmembrane helix</keyword>
<dbReference type="EMBL" id="CP136920">
    <property type="protein sequence ID" value="WOO40930.1"/>
    <property type="molecule type" value="Genomic_DNA"/>
</dbReference>
<keyword evidence="1" id="KW-0472">Membrane</keyword>
<dbReference type="Proteomes" id="UP001304300">
    <property type="component" value="Chromosome"/>
</dbReference>
<evidence type="ECO:0000313" key="3">
    <source>
        <dbReference type="EMBL" id="WOO40930.1"/>
    </source>
</evidence>
<reference evidence="3 4" key="1">
    <citation type="submission" date="2023-10" db="EMBL/GenBank/DDBJ databases">
        <title>Rubellicoccus peritrichatus gen. nov., sp. nov., isolated from an algae of coral reef tank.</title>
        <authorList>
            <person name="Luo J."/>
        </authorList>
    </citation>
    <scope>NUCLEOTIDE SEQUENCE [LARGE SCALE GENOMIC DNA]</scope>
    <source>
        <strain evidence="3 4">CR14</strain>
    </source>
</reference>
<keyword evidence="2" id="KW-0732">Signal</keyword>
<dbReference type="InterPro" id="IPR013424">
    <property type="entry name" value="Ice-binding_C"/>
</dbReference>
<feature type="chain" id="PRO_5043032045" evidence="2">
    <location>
        <begin position="28"/>
        <end position="385"/>
    </location>
</feature>
<dbReference type="NCBIfam" id="TIGR02595">
    <property type="entry name" value="PEP_CTERM"/>
    <property type="match status" value="1"/>
</dbReference>
<dbReference type="RefSeq" id="WP_317833188.1">
    <property type="nucleotide sequence ID" value="NZ_CP136920.1"/>
</dbReference>
<evidence type="ECO:0000256" key="1">
    <source>
        <dbReference type="SAM" id="Phobius"/>
    </source>
</evidence>
<feature type="signal peptide" evidence="2">
    <location>
        <begin position="1"/>
        <end position="27"/>
    </location>
</feature>
<feature type="transmembrane region" description="Helical" evidence="1">
    <location>
        <begin position="360"/>
        <end position="377"/>
    </location>
</feature>
<name>A0AAQ3LBP6_9BACT</name>